<evidence type="ECO:0000256" key="2">
    <source>
        <dbReference type="ARBA" id="ARBA00022452"/>
    </source>
</evidence>
<dbReference type="Pfam" id="PF07244">
    <property type="entry name" value="POTRA"/>
    <property type="match status" value="1"/>
</dbReference>
<dbReference type="PROSITE" id="PS51779">
    <property type="entry name" value="POTRA"/>
    <property type="match status" value="1"/>
</dbReference>
<feature type="domain" description="POTRA" evidence="4">
    <location>
        <begin position="196"/>
        <end position="270"/>
    </location>
</feature>
<dbReference type="Gene3D" id="2.40.160.50">
    <property type="entry name" value="membrane protein fhac: a member of the omp85/tpsb transporter family"/>
    <property type="match status" value="1"/>
</dbReference>
<dbReference type="InterPro" id="IPR039910">
    <property type="entry name" value="D15-like"/>
</dbReference>
<evidence type="ECO:0000256" key="3">
    <source>
        <dbReference type="ARBA" id="ARBA00023136"/>
    </source>
</evidence>
<sequence length="595" mass="63594">MRLLTGWIAVTIWLWPLWAAAQDVRLELSGDDTALRSRLKNASLSVALERDGAEAPQDFVAAARADYERLLTGLYQEGYFGGTISILIDGQEAAALDPLLPRASVETVVLRVDPGPKFRFGQTEVTPVTSATILPEAFRAGEVARTETIRDATRAAIEGWRAEGHALAEPAGQTISANHPDQRLDVAVRIAPGPVLNYGQIAVSGAERSRPERVRAISGLRPGRRFDPVEIARAEANLRRTGAFASATVVEAESANPDGTLPLELQIVEQPLRRLGFGAEYSTVSGLTLSGFWLHRNLLGGAERLRIEAEIAGLTGTTGGIDYGLAASFLRPATFRSDLDFYADMELEQRDDPKLFERRVMAEAGFIRRVREEAVIEAGLGYQAGESRDALGTRTYQVLTLPLEATRDRRDDEFNATSGYFANLEIMPFLGLEGSGNGVRVFADGRAYRSFGEDDQVTVALRGQAGGVWGAAAANVPASFLFFSGGGGTVRGQPYQSLAVDLGGGNEIGGRAFLGLQAEARVGITDTIGLVGFYDTGFIGADAFDLGGGEWHSGVGLGLRYDTGIGPVRLDLATPASGGDVGERLEVYIGIGQAF</sequence>
<evidence type="ECO:0000313" key="6">
    <source>
        <dbReference type="Proteomes" id="UP000245293"/>
    </source>
</evidence>
<dbReference type="AlphaFoldDB" id="A0A2V1P9V3"/>
<comment type="caution">
    <text evidence="5">The sequence shown here is derived from an EMBL/GenBank/DDBJ whole genome shotgun (WGS) entry which is preliminary data.</text>
</comment>
<name>A0A2V1P9V3_9RHOB</name>
<evidence type="ECO:0000256" key="1">
    <source>
        <dbReference type="ARBA" id="ARBA00004370"/>
    </source>
</evidence>
<dbReference type="InterPro" id="IPR010827">
    <property type="entry name" value="BamA/TamA_POTRA"/>
</dbReference>
<gene>
    <name evidence="5" type="ORF">DFK10_04165</name>
</gene>
<dbReference type="EMBL" id="QETF01000003">
    <property type="protein sequence ID" value="PWG17912.1"/>
    <property type="molecule type" value="Genomic_DNA"/>
</dbReference>
<dbReference type="InterPro" id="IPR034746">
    <property type="entry name" value="POTRA"/>
</dbReference>
<keyword evidence="2" id="KW-1134">Transmembrane beta strand</keyword>
<dbReference type="PANTHER" id="PTHR12815:SF42">
    <property type="entry name" value="BACTERIAL SURFACE ANTIGEN (D15) DOMAIN-CONTAINING PROTEIN"/>
    <property type="match status" value="1"/>
</dbReference>
<dbReference type="Pfam" id="PF01103">
    <property type="entry name" value="Omp85"/>
    <property type="match status" value="1"/>
</dbReference>
<dbReference type="PANTHER" id="PTHR12815">
    <property type="entry name" value="SORTING AND ASSEMBLY MACHINERY SAMM50 PROTEIN FAMILY MEMBER"/>
    <property type="match status" value="1"/>
</dbReference>
<accession>A0A2V1P9V3</accession>
<comment type="subcellular location">
    <subcellularLocation>
        <location evidence="1">Membrane</location>
    </subcellularLocation>
</comment>
<proteinExistence type="predicted"/>
<dbReference type="OrthoDB" id="9769707at2"/>
<keyword evidence="3" id="KW-0472">Membrane</keyword>
<dbReference type="GO" id="GO:0019867">
    <property type="term" value="C:outer membrane"/>
    <property type="evidence" value="ECO:0007669"/>
    <property type="project" value="InterPro"/>
</dbReference>
<evidence type="ECO:0000313" key="5">
    <source>
        <dbReference type="EMBL" id="PWG17912.1"/>
    </source>
</evidence>
<protein>
    <recommendedName>
        <fullName evidence="4">POTRA domain-containing protein</fullName>
    </recommendedName>
</protein>
<organism evidence="5 6">
    <name type="scientific">Salibaculum griseiflavum</name>
    <dbReference type="NCBI Taxonomy" id="1914409"/>
    <lineage>
        <taxon>Bacteria</taxon>
        <taxon>Pseudomonadati</taxon>
        <taxon>Pseudomonadota</taxon>
        <taxon>Alphaproteobacteria</taxon>
        <taxon>Rhodobacterales</taxon>
        <taxon>Roseobacteraceae</taxon>
        <taxon>Salibaculum</taxon>
    </lineage>
</organism>
<dbReference type="Gene3D" id="3.10.20.310">
    <property type="entry name" value="membrane protein fhac"/>
    <property type="match status" value="1"/>
</dbReference>
<dbReference type="InterPro" id="IPR000184">
    <property type="entry name" value="Bac_surfAg_D15"/>
</dbReference>
<evidence type="ECO:0000259" key="4">
    <source>
        <dbReference type="PROSITE" id="PS51779"/>
    </source>
</evidence>
<keyword evidence="6" id="KW-1185">Reference proteome</keyword>
<dbReference type="Proteomes" id="UP000245293">
    <property type="component" value="Unassembled WGS sequence"/>
</dbReference>
<reference evidence="6" key="1">
    <citation type="submission" date="2018-05" db="EMBL/GenBank/DDBJ databases">
        <authorList>
            <person name="Du Z."/>
            <person name="Wang X."/>
        </authorList>
    </citation>
    <scope>NUCLEOTIDE SEQUENCE [LARGE SCALE GENOMIC DNA]</scope>
    <source>
        <strain evidence="6">WDS4C29</strain>
    </source>
</reference>
<keyword evidence="2" id="KW-0812">Transmembrane</keyword>